<evidence type="ECO:0000313" key="3">
    <source>
        <dbReference type="WBParaSite" id="BTMF_0001098801-mRNA-1"/>
    </source>
</evidence>
<reference evidence="3" key="1">
    <citation type="submission" date="2017-02" db="UniProtKB">
        <authorList>
            <consortium name="WormBaseParasite"/>
        </authorList>
    </citation>
    <scope>IDENTIFICATION</scope>
</reference>
<sequence length="178" mass="20429">LLMQHPITQFDGGLRTKIKVFRFDGSRRVRILCSVDICIEECLPVTCNKEVSGSLINPDKKKRETFVFPTQQASHQRIKREIISGTFTIVEENGDLVANENVTKIDEQSVNQNMVPLQFPDDNQFCVQNFSFFILIAVTLILLTAQIFLLCKYTWLKTQESVLSGRKMRTPVIEDVFL</sequence>
<accession>A0A0R3QTD6</accession>
<protein>
    <submittedName>
        <fullName evidence="3">ZP domain-containing protein</fullName>
    </submittedName>
</protein>
<keyword evidence="1" id="KW-0812">Transmembrane</keyword>
<dbReference type="InterPro" id="IPR001507">
    <property type="entry name" value="ZP_dom"/>
</dbReference>
<keyword evidence="1" id="KW-1133">Transmembrane helix</keyword>
<dbReference type="AlphaFoldDB" id="A0A0R3QTD6"/>
<keyword evidence="1" id="KW-0472">Membrane</keyword>
<dbReference type="STRING" id="42155.A0A0R3QTD6"/>
<feature type="domain" description="ZP" evidence="2">
    <location>
        <begin position="1"/>
        <end position="54"/>
    </location>
</feature>
<evidence type="ECO:0000259" key="2">
    <source>
        <dbReference type="PROSITE" id="PS51034"/>
    </source>
</evidence>
<feature type="transmembrane region" description="Helical" evidence="1">
    <location>
        <begin position="130"/>
        <end position="151"/>
    </location>
</feature>
<dbReference type="PROSITE" id="PS51034">
    <property type="entry name" value="ZP_2"/>
    <property type="match status" value="1"/>
</dbReference>
<dbReference type="WBParaSite" id="BTMF_0001098801-mRNA-1">
    <property type="protein sequence ID" value="BTMF_0001098801-mRNA-1"/>
    <property type="gene ID" value="BTMF_0001098801"/>
</dbReference>
<organism evidence="3">
    <name type="scientific">Brugia timori</name>
    <dbReference type="NCBI Taxonomy" id="42155"/>
    <lineage>
        <taxon>Eukaryota</taxon>
        <taxon>Metazoa</taxon>
        <taxon>Ecdysozoa</taxon>
        <taxon>Nematoda</taxon>
        <taxon>Chromadorea</taxon>
        <taxon>Rhabditida</taxon>
        <taxon>Spirurina</taxon>
        <taxon>Spiruromorpha</taxon>
        <taxon>Filarioidea</taxon>
        <taxon>Onchocercidae</taxon>
        <taxon>Brugia</taxon>
    </lineage>
</organism>
<name>A0A0R3QTD6_9BILA</name>
<evidence type="ECO:0000256" key="1">
    <source>
        <dbReference type="SAM" id="Phobius"/>
    </source>
</evidence>
<proteinExistence type="predicted"/>